<dbReference type="AlphaFoldDB" id="A0A6G7J7J0"/>
<organism evidence="3 4">
    <name type="scientific">Flagellimonas oceani</name>
    <dbReference type="NCBI Taxonomy" id="2698672"/>
    <lineage>
        <taxon>Bacteria</taxon>
        <taxon>Pseudomonadati</taxon>
        <taxon>Bacteroidota</taxon>
        <taxon>Flavobacteriia</taxon>
        <taxon>Flavobacteriales</taxon>
        <taxon>Flavobacteriaceae</taxon>
        <taxon>Flagellimonas</taxon>
    </lineage>
</organism>
<keyword evidence="4" id="KW-1185">Reference proteome</keyword>
<dbReference type="SUPFAM" id="SSF51735">
    <property type="entry name" value="NAD(P)-binding Rossmann-fold domains"/>
    <property type="match status" value="1"/>
</dbReference>
<protein>
    <submittedName>
        <fullName evidence="3">NAD(P)-dependent oxidoreductase</fullName>
    </submittedName>
</protein>
<evidence type="ECO:0000259" key="2">
    <source>
        <dbReference type="Pfam" id="PF01370"/>
    </source>
</evidence>
<dbReference type="RefSeq" id="WP_166249777.1">
    <property type="nucleotide sequence ID" value="NZ_CP049616.1"/>
</dbReference>
<proteinExistence type="inferred from homology"/>
<dbReference type="InterPro" id="IPR036291">
    <property type="entry name" value="NAD(P)-bd_dom_sf"/>
</dbReference>
<feature type="domain" description="NAD-dependent epimerase/dehydratase" evidence="2">
    <location>
        <begin position="12"/>
        <end position="233"/>
    </location>
</feature>
<reference evidence="3 4" key="1">
    <citation type="submission" date="2020-02" db="EMBL/GenBank/DDBJ databases">
        <title>Complete genome of Muricauda sp. 501str8.</title>
        <authorList>
            <person name="Dong B."/>
            <person name="Zhu S."/>
            <person name="Yang J."/>
            <person name="Chen J."/>
        </authorList>
    </citation>
    <scope>NUCLEOTIDE SEQUENCE [LARGE SCALE GENOMIC DNA]</scope>
    <source>
        <strain evidence="3 4">501str8</strain>
    </source>
</reference>
<gene>
    <name evidence="3" type="ORF">GVT53_17505</name>
</gene>
<name>A0A6G7J7J0_9FLAO</name>
<comment type="similarity">
    <text evidence="1">Belongs to the NAD(P)-dependent epimerase/dehydratase family.</text>
</comment>
<dbReference type="CDD" id="cd08946">
    <property type="entry name" value="SDR_e"/>
    <property type="match status" value="1"/>
</dbReference>
<evidence type="ECO:0000313" key="4">
    <source>
        <dbReference type="Proteomes" id="UP000502928"/>
    </source>
</evidence>
<sequence length="339" mass="38661">MADSIEQPKVAVLFGGDGYIGRNLILRLAQNRLFDHLIVADINKSEASEVFYEKHNIQHIKCDVRHPINQIPIVDFDPVNSWIFNFAAIHREPGHDFREYFDTNVPGAKNVVEFAEKIGVKNIFFTSSIAPYGRSEDQRTENSSLYPETAYGISKALAEEIHQKWLATDKSKRLIIVRPSVIFGPNDPGNVYRMISSLKKGTFILPNGGNIVKAYGYVYGLIDSILFTIKKQERLILYNYAESALEPLNKMVKIAKEELEINKPVLKLPVPLLVLIAFCVQVMFRIIGKKTDIHPVRVKKAGFPTNIKSEYLQANGFEFRYDFRSALRHWKGVSPEDFQ</sequence>
<dbReference type="EMBL" id="CP049616">
    <property type="protein sequence ID" value="QII46402.1"/>
    <property type="molecule type" value="Genomic_DNA"/>
</dbReference>
<dbReference type="Gene3D" id="3.40.50.720">
    <property type="entry name" value="NAD(P)-binding Rossmann-like Domain"/>
    <property type="match status" value="1"/>
</dbReference>
<dbReference type="InterPro" id="IPR001509">
    <property type="entry name" value="Epimerase_deHydtase"/>
</dbReference>
<dbReference type="KEGG" id="mut:GVT53_17505"/>
<dbReference type="Pfam" id="PF01370">
    <property type="entry name" value="Epimerase"/>
    <property type="match status" value="1"/>
</dbReference>
<evidence type="ECO:0000256" key="1">
    <source>
        <dbReference type="ARBA" id="ARBA00007637"/>
    </source>
</evidence>
<dbReference type="Proteomes" id="UP000502928">
    <property type="component" value="Chromosome"/>
</dbReference>
<dbReference type="PANTHER" id="PTHR43000">
    <property type="entry name" value="DTDP-D-GLUCOSE 4,6-DEHYDRATASE-RELATED"/>
    <property type="match status" value="1"/>
</dbReference>
<evidence type="ECO:0000313" key="3">
    <source>
        <dbReference type="EMBL" id="QII46402.1"/>
    </source>
</evidence>
<accession>A0A6G7J7J0</accession>